<evidence type="ECO:0000259" key="3">
    <source>
        <dbReference type="Pfam" id="PF13628"/>
    </source>
</evidence>
<evidence type="ECO:0000256" key="1">
    <source>
        <dbReference type="SAM" id="MobiDB-lite"/>
    </source>
</evidence>
<name>A0A182D1N1_BLAVI</name>
<dbReference type="PANTHER" id="PTHR38593">
    <property type="entry name" value="BLR2558 PROTEIN"/>
    <property type="match status" value="1"/>
</dbReference>
<dbReference type="Pfam" id="PF13628">
    <property type="entry name" value="DUF4142"/>
    <property type="match status" value="1"/>
</dbReference>
<evidence type="ECO:0000313" key="4">
    <source>
        <dbReference type="EMBL" id="BAR99400.1"/>
    </source>
</evidence>
<accession>A0A182D1N1</accession>
<dbReference type="Gene3D" id="1.20.1260.10">
    <property type="match status" value="1"/>
</dbReference>
<dbReference type="KEGG" id="bvr:BVIR_2878"/>
<dbReference type="AlphaFoldDB" id="A0A182D1N1"/>
<feature type="region of interest" description="Disordered" evidence="1">
    <location>
        <begin position="198"/>
        <end position="217"/>
    </location>
</feature>
<keyword evidence="2" id="KW-0732">Signal</keyword>
<sequence>MKALSVNPFAVTSRGVAIALACALAFGPTLSLSGPAFGQTSTSAPVAPPTPDFKQHAAFSGAFEIATSRLALERSQNQGIKDFAQRMIADHTEADDELIVRTGIRPGILPGATAIPGGYVTGEQAAHFQQLKDSQGADFDALYIALQIAAHDQAVTLFENYAKYGDNWYMVKFAEQNVPKLRAHFEHAQQLQHDLVKPQPSPAVQPQTPAAKPNQPI</sequence>
<proteinExistence type="predicted"/>
<reference evidence="4" key="1">
    <citation type="journal article" date="2015" name="Genome Announc.">
        <title>Complete Genome Sequence of the Bacteriochlorophyll b-Producing Photosynthetic Bacterium Blastochloris viridis.</title>
        <authorList>
            <person name="Tsukatani Y."/>
            <person name="Hirose Y."/>
            <person name="Harada J."/>
            <person name="Misawa N."/>
            <person name="Mori K."/>
            <person name="Inoue K."/>
            <person name="Tamiaki H."/>
        </authorList>
    </citation>
    <scope>NUCLEOTIDE SEQUENCE [LARGE SCALE GENOMIC DNA]</scope>
    <source>
        <strain evidence="4">DSM 133</strain>
    </source>
</reference>
<feature type="signal peptide" evidence="2">
    <location>
        <begin position="1"/>
        <end position="38"/>
    </location>
</feature>
<dbReference type="InterPro" id="IPR025419">
    <property type="entry name" value="DUF4142"/>
</dbReference>
<dbReference type="PANTHER" id="PTHR38593:SF1">
    <property type="entry name" value="BLR2558 PROTEIN"/>
    <property type="match status" value="1"/>
</dbReference>
<evidence type="ECO:0000256" key="2">
    <source>
        <dbReference type="SAM" id="SignalP"/>
    </source>
</evidence>
<organism evidence="4">
    <name type="scientific">Blastochloris viridis</name>
    <name type="common">Rhodopseudomonas viridis</name>
    <dbReference type="NCBI Taxonomy" id="1079"/>
    <lineage>
        <taxon>Bacteria</taxon>
        <taxon>Pseudomonadati</taxon>
        <taxon>Pseudomonadota</taxon>
        <taxon>Alphaproteobacteria</taxon>
        <taxon>Hyphomicrobiales</taxon>
        <taxon>Blastochloridaceae</taxon>
        <taxon>Blastochloris</taxon>
    </lineage>
</organism>
<gene>
    <name evidence="4" type="ORF">BV133_1807</name>
</gene>
<feature type="chain" id="PRO_5008116197" evidence="2">
    <location>
        <begin position="39"/>
        <end position="217"/>
    </location>
</feature>
<protein>
    <submittedName>
        <fullName evidence="4">Putative exported protein</fullName>
    </submittedName>
</protein>
<dbReference type="PATRIC" id="fig|1079.6.peg.3021"/>
<feature type="domain" description="DUF4142" evidence="3">
    <location>
        <begin position="51"/>
        <end position="191"/>
    </location>
</feature>
<dbReference type="EMBL" id="AP014854">
    <property type="protein sequence ID" value="BAR99400.1"/>
    <property type="molecule type" value="Genomic_DNA"/>
</dbReference>
<dbReference type="InterPro" id="IPR012347">
    <property type="entry name" value="Ferritin-like"/>
</dbReference>
<dbReference type="RefSeq" id="WP_169788615.1">
    <property type="nucleotide sequence ID" value="NZ_AP014854.2"/>
</dbReference>